<comment type="caution">
    <text evidence="5">The sequence shown here is derived from an EMBL/GenBank/DDBJ whole genome shotgun (WGS) entry which is preliminary data.</text>
</comment>
<dbReference type="PANTHER" id="PTHR30154">
    <property type="entry name" value="LEUCINE-RESPONSIVE REGULATORY PROTEIN"/>
    <property type="match status" value="1"/>
</dbReference>
<protein>
    <submittedName>
        <fullName evidence="5">Lrp/AsnC family transcriptional regulator</fullName>
    </submittedName>
</protein>
<name>A0A3N9TK54_9VIBR</name>
<accession>A0A3N9TK54</accession>
<dbReference type="Pfam" id="PF01037">
    <property type="entry name" value="AsnC_trans_reg"/>
    <property type="match status" value="1"/>
</dbReference>
<keyword evidence="3" id="KW-0804">Transcription</keyword>
<evidence type="ECO:0000256" key="3">
    <source>
        <dbReference type="ARBA" id="ARBA00023163"/>
    </source>
</evidence>
<keyword evidence="6" id="KW-1185">Reference proteome</keyword>
<dbReference type="SMART" id="SM00344">
    <property type="entry name" value="HTH_ASNC"/>
    <property type="match status" value="1"/>
</dbReference>
<gene>
    <name evidence="5" type="ORF">EES38_06280</name>
</gene>
<dbReference type="Pfam" id="PF13404">
    <property type="entry name" value="HTH_AsnC-type"/>
    <property type="match status" value="1"/>
</dbReference>
<keyword evidence="1" id="KW-0805">Transcription regulation</keyword>
<dbReference type="SUPFAM" id="SSF54909">
    <property type="entry name" value="Dimeric alpha+beta barrel"/>
    <property type="match status" value="1"/>
</dbReference>
<dbReference type="RefSeq" id="WP_124936313.1">
    <property type="nucleotide sequence ID" value="NZ_RJVQ01000002.1"/>
</dbReference>
<dbReference type="GO" id="GO:0006355">
    <property type="term" value="P:regulation of DNA-templated transcription"/>
    <property type="evidence" value="ECO:0007669"/>
    <property type="project" value="UniProtKB-ARBA"/>
</dbReference>
<evidence type="ECO:0000256" key="1">
    <source>
        <dbReference type="ARBA" id="ARBA00023015"/>
    </source>
</evidence>
<organism evidence="5 6">
    <name type="scientific">Vibrio viridaestus</name>
    <dbReference type="NCBI Taxonomy" id="2487322"/>
    <lineage>
        <taxon>Bacteria</taxon>
        <taxon>Pseudomonadati</taxon>
        <taxon>Pseudomonadota</taxon>
        <taxon>Gammaproteobacteria</taxon>
        <taxon>Vibrionales</taxon>
        <taxon>Vibrionaceae</taxon>
        <taxon>Vibrio</taxon>
    </lineage>
</organism>
<dbReference type="InterPro" id="IPR019887">
    <property type="entry name" value="Tscrpt_reg_AsnC/Lrp_C"/>
</dbReference>
<evidence type="ECO:0000256" key="2">
    <source>
        <dbReference type="ARBA" id="ARBA00023125"/>
    </source>
</evidence>
<sequence>MENLDRIDEAILSQLQRNARLTSEELGQIVNLSPSACQRRIKRLREKNIIQSEVAIIDPKAIGRDISMLVLVTLERERNDIIDSFKRSVKSTPEVMMGYYITGEADFMLIVTAKSMEEYEQFTQHFFYDNPNIKSFKTMVVMDRIKAGFELPIGNLEPI</sequence>
<dbReference type="OrthoDB" id="8590699at2"/>
<dbReference type="PANTHER" id="PTHR30154:SF34">
    <property type="entry name" value="TRANSCRIPTIONAL REGULATOR AZLB"/>
    <property type="match status" value="1"/>
</dbReference>
<dbReference type="InterPro" id="IPR011991">
    <property type="entry name" value="ArsR-like_HTH"/>
</dbReference>
<dbReference type="InterPro" id="IPR036390">
    <property type="entry name" value="WH_DNA-bd_sf"/>
</dbReference>
<dbReference type="GO" id="GO:0005829">
    <property type="term" value="C:cytosol"/>
    <property type="evidence" value="ECO:0007669"/>
    <property type="project" value="TreeGrafter"/>
</dbReference>
<proteinExistence type="predicted"/>
<dbReference type="InterPro" id="IPR011008">
    <property type="entry name" value="Dimeric_a/b-barrel"/>
</dbReference>
<dbReference type="Proteomes" id="UP000281112">
    <property type="component" value="Unassembled WGS sequence"/>
</dbReference>
<dbReference type="InterPro" id="IPR036388">
    <property type="entry name" value="WH-like_DNA-bd_sf"/>
</dbReference>
<feature type="domain" description="HTH asnC-type" evidence="4">
    <location>
        <begin position="4"/>
        <end position="65"/>
    </location>
</feature>
<evidence type="ECO:0000259" key="4">
    <source>
        <dbReference type="PROSITE" id="PS50956"/>
    </source>
</evidence>
<dbReference type="EMBL" id="RJVQ01000002">
    <property type="protein sequence ID" value="RQW64193.1"/>
    <property type="molecule type" value="Genomic_DNA"/>
</dbReference>
<dbReference type="Gene3D" id="3.30.70.920">
    <property type="match status" value="1"/>
</dbReference>
<dbReference type="Gene3D" id="1.10.10.10">
    <property type="entry name" value="Winged helix-like DNA-binding domain superfamily/Winged helix DNA-binding domain"/>
    <property type="match status" value="1"/>
</dbReference>
<dbReference type="PRINTS" id="PR00033">
    <property type="entry name" value="HTHASNC"/>
</dbReference>
<dbReference type="SUPFAM" id="SSF46785">
    <property type="entry name" value="Winged helix' DNA-binding domain"/>
    <property type="match status" value="1"/>
</dbReference>
<dbReference type="InterPro" id="IPR000485">
    <property type="entry name" value="AsnC-type_HTH_dom"/>
</dbReference>
<dbReference type="AlphaFoldDB" id="A0A3N9TK54"/>
<keyword evidence="2" id="KW-0238">DNA-binding</keyword>
<evidence type="ECO:0000313" key="5">
    <source>
        <dbReference type="EMBL" id="RQW64193.1"/>
    </source>
</evidence>
<dbReference type="PROSITE" id="PS50956">
    <property type="entry name" value="HTH_ASNC_2"/>
    <property type="match status" value="1"/>
</dbReference>
<dbReference type="InterPro" id="IPR019888">
    <property type="entry name" value="Tscrpt_reg_AsnC-like"/>
</dbReference>
<dbReference type="CDD" id="cd00090">
    <property type="entry name" value="HTH_ARSR"/>
    <property type="match status" value="1"/>
</dbReference>
<dbReference type="GO" id="GO:0043200">
    <property type="term" value="P:response to amino acid"/>
    <property type="evidence" value="ECO:0007669"/>
    <property type="project" value="TreeGrafter"/>
</dbReference>
<reference evidence="5 6" key="1">
    <citation type="submission" date="2018-11" db="EMBL/GenBank/DDBJ databases">
        <title>Vibrio LJC006 sp. nov., isolated from seawater during the bloom of the enteromorpha.</title>
        <authorList>
            <person name="Liang J."/>
        </authorList>
    </citation>
    <scope>NUCLEOTIDE SEQUENCE [LARGE SCALE GENOMIC DNA]</scope>
    <source>
        <strain evidence="5 6">LJC006</strain>
    </source>
</reference>
<dbReference type="GO" id="GO:0043565">
    <property type="term" value="F:sequence-specific DNA binding"/>
    <property type="evidence" value="ECO:0007669"/>
    <property type="project" value="InterPro"/>
</dbReference>
<evidence type="ECO:0000313" key="6">
    <source>
        <dbReference type="Proteomes" id="UP000281112"/>
    </source>
</evidence>